<dbReference type="Proteomes" id="UP000293154">
    <property type="component" value="Chromosome"/>
</dbReference>
<dbReference type="EMBL" id="CP034752">
    <property type="protein sequence ID" value="QBH96366.1"/>
    <property type="molecule type" value="Genomic_DNA"/>
</dbReference>
<evidence type="ECO:0000313" key="2">
    <source>
        <dbReference type="Proteomes" id="UP000293154"/>
    </source>
</evidence>
<name>A0A411WJL7_9GAMM</name>
<protein>
    <submittedName>
        <fullName evidence="1">DUF4288 domain-containing protein</fullName>
    </submittedName>
</protein>
<keyword evidence="2" id="KW-1185">Reference proteome</keyword>
<dbReference type="RefSeq" id="WP_130591314.1">
    <property type="nucleotide sequence ID" value="NZ_CP034752.1"/>
</dbReference>
<accession>A0A411WJL7</accession>
<dbReference type="OrthoDB" id="6638642at2"/>
<dbReference type="InterPro" id="IPR025630">
    <property type="entry name" value="DUF4288"/>
</dbReference>
<proteinExistence type="predicted"/>
<sequence>MTWYVASTIMSVRKRKEKQKNIPVYENFLLIEGESEEYAIKKAQEIAEREANISSDGLFLDDKAAYMVFEGIRKLITISNPVSIDSDSMPPINGTELTYSEYLVKNRTQMKNLVQGRPVKLRYVE</sequence>
<dbReference type="Pfam" id="PF14119">
    <property type="entry name" value="DUF4288"/>
    <property type="match status" value="1"/>
</dbReference>
<dbReference type="AlphaFoldDB" id="A0A411WJL7"/>
<dbReference type="KEGG" id="prag:EKN56_08120"/>
<evidence type="ECO:0000313" key="1">
    <source>
        <dbReference type="EMBL" id="QBH96366.1"/>
    </source>
</evidence>
<reference evidence="1 2" key="1">
    <citation type="submission" date="2019-03" db="EMBL/GenBank/DDBJ databases">
        <title>Pragia sp. nov. isolated from the gut tract of Carduelis flavirostris.</title>
        <authorList>
            <person name="Ge Y."/>
        </authorList>
    </citation>
    <scope>NUCLEOTIDE SEQUENCE [LARGE SCALE GENOMIC DNA]</scope>
    <source>
        <strain evidence="1 2">CF-458</strain>
    </source>
</reference>
<organism evidence="1 2">
    <name type="scientific">Limnobaculum zhutongyuii</name>
    <dbReference type="NCBI Taxonomy" id="2498113"/>
    <lineage>
        <taxon>Bacteria</taxon>
        <taxon>Pseudomonadati</taxon>
        <taxon>Pseudomonadota</taxon>
        <taxon>Gammaproteobacteria</taxon>
        <taxon>Enterobacterales</taxon>
        <taxon>Budviciaceae</taxon>
        <taxon>Limnobaculum</taxon>
    </lineage>
</organism>
<gene>
    <name evidence="1" type="ORF">EKN56_08120</name>
</gene>